<dbReference type="OrthoDB" id="5124656at2"/>
<accession>A0A4P6FDD1</accession>
<feature type="chain" id="PRO_5020422677" evidence="1">
    <location>
        <begin position="33"/>
        <end position="193"/>
    </location>
</feature>
<dbReference type="KEGG" id="agf:ET445_06185"/>
<dbReference type="EMBL" id="CP035491">
    <property type="protein sequence ID" value="QAY72993.1"/>
    <property type="molecule type" value="Genomic_DNA"/>
</dbReference>
<name>A0A4P6FDD1_9MICO</name>
<proteinExistence type="predicted"/>
<feature type="signal peptide" evidence="1">
    <location>
        <begin position="1"/>
        <end position="32"/>
    </location>
</feature>
<reference evidence="2 3" key="1">
    <citation type="submission" date="2019-01" db="EMBL/GenBank/DDBJ databases">
        <title>Genome sequencing of strain FW100M-8.</title>
        <authorList>
            <person name="Heo J."/>
            <person name="Kim S.-J."/>
            <person name="Kim J.-S."/>
            <person name="Hong S.-B."/>
            <person name="Kwon S.-W."/>
        </authorList>
    </citation>
    <scope>NUCLEOTIDE SEQUENCE [LARGE SCALE GENOMIC DNA]</scope>
    <source>
        <strain evidence="2 3">FW100M-8</strain>
    </source>
</reference>
<gene>
    <name evidence="2" type="ORF">ET445_06185</name>
</gene>
<evidence type="ECO:0000313" key="3">
    <source>
        <dbReference type="Proteomes" id="UP000291259"/>
    </source>
</evidence>
<dbReference type="RefSeq" id="WP_129189813.1">
    <property type="nucleotide sequence ID" value="NZ_CP035491.1"/>
</dbReference>
<keyword evidence="3" id="KW-1185">Reference proteome</keyword>
<sequence>MLSRSTARRPRVLVALGLAVLVAGGVAGCSEAAALDPEPSASATEAPEVEPIFASDEEALAAAVEAYDAYLAVSNQILNDGGREPERIRGHATPEYAEKLIEGYNSYLENDVSTEGSNTFDTVTLSNWDVTEGRADVQIYLCLDVSSTSVFKHGVDVTPVDRQLRTALIITLEGTDALQLSGSDRWSGHDFCS</sequence>
<evidence type="ECO:0000256" key="1">
    <source>
        <dbReference type="SAM" id="SignalP"/>
    </source>
</evidence>
<organism evidence="2 3">
    <name type="scientific">Agromyces protaetiae</name>
    <dbReference type="NCBI Taxonomy" id="2509455"/>
    <lineage>
        <taxon>Bacteria</taxon>
        <taxon>Bacillati</taxon>
        <taxon>Actinomycetota</taxon>
        <taxon>Actinomycetes</taxon>
        <taxon>Micrococcales</taxon>
        <taxon>Microbacteriaceae</taxon>
        <taxon>Agromyces</taxon>
    </lineage>
</organism>
<dbReference type="Proteomes" id="UP000291259">
    <property type="component" value="Chromosome"/>
</dbReference>
<dbReference type="AlphaFoldDB" id="A0A4P6FDD1"/>
<protein>
    <submittedName>
        <fullName evidence="2">Uncharacterized protein</fullName>
    </submittedName>
</protein>
<evidence type="ECO:0000313" key="2">
    <source>
        <dbReference type="EMBL" id="QAY72993.1"/>
    </source>
</evidence>
<dbReference type="PROSITE" id="PS51257">
    <property type="entry name" value="PROKAR_LIPOPROTEIN"/>
    <property type="match status" value="1"/>
</dbReference>
<keyword evidence="1" id="KW-0732">Signal</keyword>